<organism evidence="4 5">
    <name type="scientific">Solitalea canadensis (strain ATCC 29591 / DSM 3403 / JCM 21819 / LMG 8368 / NBRC 15130 / NCIMB 12057 / USAM 9D)</name>
    <name type="common">Flexibacter canadensis</name>
    <dbReference type="NCBI Taxonomy" id="929556"/>
    <lineage>
        <taxon>Bacteria</taxon>
        <taxon>Pseudomonadati</taxon>
        <taxon>Bacteroidota</taxon>
        <taxon>Sphingobacteriia</taxon>
        <taxon>Sphingobacteriales</taxon>
        <taxon>Sphingobacteriaceae</taxon>
        <taxon>Solitalea</taxon>
    </lineage>
</organism>
<dbReference type="EMBL" id="CP003349">
    <property type="protein sequence ID" value="AFD07267.1"/>
    <property type="molecule type" value="Genomic_DNA"/>
</dbReference>
<dbReference type="RefSeq" id="WP_014680494.1">
    <property type="nucleotide sequence ID" value="NC_017770.1"/>
</dbReference>
<reference evidence="4" key="1">
    <citation type="submission" date="2012-02" db="EMBL/GenBank/DDBJ databases">
        <title>The complete genome of Solitalea canadensis DSM 3403.</title>
        <authorList>
            <consortium name="US DOE Joint Genome Institute (JGI-PGF)"/>
            <person name="Lucas S."/>
            <person name="Copeland A."/>
            <person name="Lapidus A."/>
            <person name="Glavina del Rio T."/>
            <person name="Dalin E."/>
            <person name="Tice H."/>
            <person name="Bruce D."/>
            <person name="Goodwin L."/>
            <person name="Pitluck S."/>
            <person name="Peters L."/>
            <person name="Ovchinnikova G."/>
            <person name="Lu M."/>
            <person name="Kyrpides N."/>
            <person name="Mavromatis K."/>
            <person name="Ivanova N."/>
            <person name="Brettin T."/>
            <person name="Detter J.C."/>
            <person name="Han C."/>
            <person name="Larimer F."/>
            <person name="Land M."/>
            <person name="Hauser L."/>
            <person name="Markowitz V."/>
            <person name="Cheng J.-F."/>
            <person name="Hugenholtz P."/>
            <person name="Woyke T."/>
            <person name="Wu D."/>
            <person name="Spring S."/>
            <person name="Schroeder M."/>
            <person name="Kopitz M."/>
            <person name="Brambilla E."/>
            <person name="Klenk H.-P."/>
            <person name="Eisen J.A."/>
        </authorList>
    </citation>
    <scope>NUCLEOTIDE SEQUENCE</scope>
    <source>
        <strain evidence="4">DSM 3403</strain>
    </source>
</reference>
<keyword evidence="1" id="KW-0812">Transmembrane</keyword>
<dbReference type="eggNOG" id="COG3712">
    <property type="taxonomic scope" value="Bacteria"/>
</dbReference>
<dbReference type="InterPro" id="IPR006860">
    <property type="entry name" value="FecR"/>
</dbReference>
<dbReference type="PIRSF" id="PIRSF018266">
    <property type="entry name" value="FecR"/>
    <property type="match status" value="1"/>
</dbReference>
<dbReference type="KEGG" id="scn:Solca_2224"/>
<dbReference type="PANTHER" id="PTHR30273:SF2">
    <property type="entry name" value="PROTEIN FECR"/>
    <property type="match status" value="1"/>
</dbReference>
<gene>
    <name evidence="4" type="ordered locus">Solca_2224</name>
</gene>
<sequence>MNDELLIKFLLRETDSHENELVDKWLAIDAANVKHFDQLKFLWDSSKRLASESSVDENAAWARFKEKVSEKKSIEVIPLRKTNWLKIAAILCVITGAGWLSYRFLIRPNMFPLDLALQTQTGTRIDTLPDGSVITLNKFSELKYPEKFVGNSRNISLEQGEAFFDVAKNRNKPFIIQVKDITVKVVGTSFNIKISDKNTEVIVETGIVQVSKNGKTVDLLPSEKVTVSSSNSSLIKENSTDHLYNYYRSKEFEANETPLKRVIEVLNEAYGAHIILEREELGELTLTTTFKNESLDDILDVISKTFNLKVEKKNKTIIIK</sequence>
<protein>
    <submittedName>
        <fullName evidence="4">Fe2+-dicitrate sensor, membrane component</fullName>
    </submittedName>
</protein>
<dbReference type="HOGENOM" id="CLU_050192_2_2_10"/>
<dbReference type="GO" id="GO:0016989">
    <property type="term" value="F:sigma factor antagonist activity"/>
    <property type="evidence" value="ECO:0007669"/>
    <property type="project" value="TreeGrafter"/>
</dbReference>
<evidence type="ECO:0000256" key="1">
    <source>
        <dbReference type="SAM" id="Phobius"/>
    </source>
</evidence>
<dbReference type="InterPro" id="IPR032508">
    <property type="entry name" value="FecR_C"/>
</dbReference>
<accession>H8KR61</accession>
<evidence type="ECO:0000259" key="3">
    <source>
        <dbReference type="Pfam" id="PF16344"/>
    </source>
</evidence>
<dbReference type="Pfam" id="PF16344">
    <property type="entry name" value="FecR_C"/>
    <property type="match status" value="1"/>
</dbReference>
<dbReference type="InterPro" id="IPR012373">
    <property type="entry name" value="Ferrdict_sens_TM"/>
</dbReference>
<dbReference type="PANTHER" id="PTHR30273">
    <property type="entry name" value="PERIPLASMIC SIGNAL SENSOR AND SIGMA FACTOR ACTIVATOR FECR-RELATED"/>
    <property type="match status" value="1"/>
</dbReference>
<dbReference type="OrthoDB" id="1452822at2"/>
<evidence type="ECO:0000313" key="5">
    <source>
        <dbReference type="Proteomes" id="UP000007590"/>
    </source>
</evidence>
<dbReference type="Pfam" id="PF04773">
    <property type="entry name" value="FecR"/>
    <property type="match status" value="1"/>
</dbReference>
<dbReference type="Proteomes" id="UP000007590">
    <property type="component" value="Chromosome"/>
</dbReference>
<feature type="domain" description="FecR protein" evidence="2">
    <location>
        <begin position="118"/>
        <end position="208"/>
    </location>
</feature>
<keyword evidence="5" id="KW-1185">Reference proteome</keyword>
<evidence type="ECO:0000313" key="4">
    <source>
        <dbReference type="EMBL" id="AFD07267.1"/>
    </source>
</evidence>
<dbReference type="Gene3D" id="3.55.50.30">
    <property type="match status" value="1"/>
</dbReference>
<proteinExistence type="predicted"/>
<evidence type="ECO:0000259" key="2">
    <source>
        <dbReference type="Pfam" id="PF04773"/>
    </source>
</evidence>
<keyword evidence="1" id="KW-0472">Membrane</keyword>
<feature type="transmembrane region" description="Helical" evidence="1">
    <location>
        <begin position="84"/>
        <end position="102"/>
    </location>
</feature>
<dbReference type="AlphaFoldDB" id="H8KR61"/>
<dbReference type="Gene3D" id="2.60.120.1440">
    <property type="match status" value="1"/>
</dbReference>
<keyword evidence="1" id="KW-1133">Transmembrane helix</keyword>
<dbReference type="STRING" id="929556.Solca_2224"/>
<feature type="domain" description="Protein FecR C-terminal" evidence="3">
    <location>
        <begin position="254"/>
        <end position="319"/>
    </location>
</feature>
<name>H8KR61_SOLCM</name>